<dbReference type="AlphaFoldDB" id="A0A5C3MJG5"/>
<reference evidence="2 3" key="1">
    <citation type="journal article" date="2019" name="Nat. Ecol. Evol.">
        <title>Megaphylogeny resolves global patterns of mushroom evolution.</title>
        <authorList>
            <person name="Varga T."/>
            <person name="Krizsan K."/>
            <person name="Foldi C."/>
            <person name="Dima B."/>
            <person name="Sanchez-Garcia M."/>
            <person name="Sanchez-Ramirez S."/>
            <person name="Szollosi G.J."/>
            <person name="Szarkandi J.G."/>
            <person name="Papp V."/>
            <person name="Albert L."/>
            <person name="Andreopoulos W."/>
            <person name="Angelini C."/>
            <person name="Antonin V."/>
            <person name="Barry K.W."/>
            <person name="Bougher N.L."/>
            <person name="Buchanan P."/>
            <person name="Buyck B."/>
            <person name="Bense V."/>
            <person name="Catcheside P."/>
            <person name="Chovatia M."/>
            <person name="Cooper J."/>
            <person name="Damon W."/>
            <person name="Desjardin D."/>
            <person name="Finy P."/>
            <person name="Geml J."/>
            <person name="Haridas S."/>
            <person name="Hughes K."/>
            <person name="Justo A."/>
            <person name="Karasinski D."/>
            <person name="Kautmanova I."/>
            <person name="Kiss B."/>
            <person name="Kocsube S."/>
            <person name="Kotiranta H."/>
            <person name="LaButti K.M."/>
            <person name="Lechner B.E."/>
            <person name="Liimatainen K."/>
            <person name="Lipzen A."/>
            <person name="Lukacs Z."/>
            <person name="Mihaltcheva S."/>
            <person name="Morgado L.N."/>
            <person name="Niskanen T."/>
            <person name="Noordeloos M.E."/>
            <person name="Ohm R.A."/>
            <person name="Ortiz-Santana B."/>
            <person name="Ovrebo C."/>
            <person name="Racz N."/>
            <person name="Riley R."/>
            <person name="Savchenko A."/>
            <person name="Shiryaev A."/>
            <person name="Soop K."/>
            <person name="Spirin V."/>
            <person name="Szebenyi C."/>
            <person name="Tomsovsky M."/>
            <person name="Tulloss R.E."/>
            <person name="Uehling J."/>
            <person name="Grigoriev I.V."/>
            <person name="Vagvolgyi C."/>
            <person name="Papp T."/>
            <person name="Martin F.M."/>
            <person name="Miettinen O."/>
            <person name="Hibbett D.S."/>
            <person name="Nagy L.G."/>
        </authorList>
    </citation>
    <scope>NUCLEOTIDE SEQUENCE [LARGE SCALE GENOMIC DNA]</scope>
    <source>
        <strain evidence="2 3">OMC1185</strain>
    </source>
</reference>
<protein>
    <submittedName>
        <fullName evidence="2">Uncharacterized protein</fullName>
    </submittedName>
</protein>
<feature type="transmembrane region" description="Helical" evidence="1">
    <location>
        <begin position="65"/>
        <end position="88"/>
    </location>
</feature>
<keyword evidence="3" id="KW-1185">Reference proteome</keyword>
<dbReference type="Proteomes" id="UP000305948">
    <property type="component" value="Unassembled WGS sequence"/>
</dbReference>
<accession>A0A5C3MJG5</accession>
<gene>
    <name evidence="2" type="ORF">OE88DRAFT_1211126</name>
</gene>
<evidence type="ECO:0000256" key="1">
    <source>
        <dbReference type="SAM" id="Phobius"/>
    </source>
</evidence>
<evidence type="ECO:0000313" key="3">
    <source>
        <dbReference type="Proteomes" id="UP000305948"/>
    </source>
</evidence>
<organism evidence="2 3">
    <name type="scientific">Heliocybe sulcata</name>
    <dbReference type="NCBI Taxonomy" id="5364"/>
    <lineage>
        <taxon>Eukaryota</taxon>
        <taxon>Fungi</taxon>
        <taxon>Dikarya</taxon>
        <taxon>Basidiomycota</taxon>
        <taxon>Agaricomycotina</taxon>
        <taxon>Agaricomycetes</taxon>
        <taxon>Gloeophyllales</taxon>
        <taxon>Gloeophyllaceae</taxon>
        <taxon>Heliocybe</taxon>
    </lineage>
</organism>
<keyword evidence="1" id="KW-0472">Membrane</keyword>
<dbReference type="EMBL" id="ML213542">
    <property type="protein sequence ID" value="TFK45464.1"/>
    <property type="molecule type" value="Genomic_DNA"/>
</dbReference>
<sequence>MGFEPPLFIFIAEAQGQKHRWVGALCPSWLYSIRFVAVHSWHGRSHGWVRGDRHYVHPRNTRRRLALMLALFAAPGVASFGLGSATAWGDGRGWRFAVERESRD</sequence>
<proteinExistence type="predicted"/>
<keyword evidence="1" id="KW-1133">Transmembrane helix</keyword>
<name>A0A5C3MJG5_9AGAM</name>
<evidence type="ECO:0000313" key="2">
    <source>
        <dbReference type="EMBL" id="TFK45464.1"/>
    </source>
</evidence>
<keyword evidence="1" id="KW-0812">Transmembrane</keyword>